<feature type="domain" description="RanBP2-type" evidence="5">
    <location>
        <begin position="1"/>
        <end position="31"/>
    </location>
</feature>
<feature type="transmembrane region" description="Helical" evidence="4">
    <location>
        <begin position="111"/>
        <end position="129"/>
    </location>
</feature>
<feature type="transmembrane region" description="Helical" evidence="4">
    <location>
        <begin position="57"/>
        <end position="73"/>
    </location>
</feature>
<evidence type="ECO:0000313" key="6">
    <source>
        <dbReference type="EMBL" id="EAR26459.1"/>
    </source>
</evidence>
<dbReference type="GO" id="GO:0008270">
    <property type="term" value="F:zinc ion binding"/>
    <property type="evidence" value="ECO:0007669"/>
    <property type="project" value="UniProtKB-KW"/>
</dbReference>
<protein>
    <recommendedName>
        <fullName evidence="5">RanBP2-type domain-containing protein</fullName>
    </recommendedName>
</protein>
<name>A4CFN2_9GAMM</name>
<keyword evidence="4" id="KW-0812">Transmembrane</keyword>
<evidence type="ECO:0000256" key="4">
    <source>
        <dbReference type="SAM" id="Phobius"/>
    </source>
</evidence>
<organism evidence="6 7">
    <name type="scientific">Pseudoalteromonas tunicata D2</name>
    <dbReference type="NCBI Taxonomy" id="87626"/>
    <lineage>
        <taxon>Bacteria</taxon>
        <taxon>Pseudomonadati</taxon>
        <taxon>Pseudomonadota</taxon>
        <taxon>Gammaproteobacteria</taxon>
        <taxon>Alteromonadales</taxon>
        <taxon>Pseudoalteromonadaceae</taxon>
        <taxon>Pseudoalteromonas</taxon>
    </lineage>
</organism>
<keyword evidence="7" id="KW-1185">Reference proteome</keyword>
<gene>
    <name evidence="6" type="ORF">PTD2_04711</name>
</gene>
<keyword evidence="4" id="KW-1133">Transmembrane helix</keyword>
<dbReference type="RefSeq" id="WP_009839321.1">
    <property type="nucleotide sequence ID" value="NZ_AAOH01000014.1"/>
</dbReference>
<dbReference type="InterPro" id="IPR001876">
    <property type="entry name" value="Znf_RanBP2"/>
</dbReference>
<evidence type="ECO:0000256" key="1">
    <source>
        <dbReference type="ARBA" id="ARBA00022723"/>
    </source>
</evidence>
<feature type="transmembrane region" description="Helical" evidence="4">
    <location>
        <begin position="135"/>
        <end position="154"/>
    </location>
</feature>
<evidence type="ECO:0000256" key="3">
    <source>
        <dbReference type="ARBA" id="ARBA00022833"/>
    </source>
</evidence>
<keyword evidence="2" id="KW-0863">Zinc-finger</keyword>
<keyword evidence="4" id="KW-0472">Membrane</keyword>
<dbReference type="EMBL" id="AAOH01000014">
    <property type="protein sequence ID" value="EAR26459.1"/>
    <property type="molecule type" value="Genomic_DNA"/>
</dbReference>
<proteinExistence type="predicted"/>
<evidence type="ECO:0000313" key="7">
    <source>
        <dbReference type="Proteomes" id="UP000006201"/>
    </source>
</evidence>
<keyword evidence="1" id="KW-0479">Metal-binding</keyword>
<comment type="caution">
    <text evidence="6">The sequence shown here is derived from an EMBL/GenBank/DDBJ whole genome shotgun (WGS) entry which is preliminary data.</text>
</comment>
<dbReference type="PROSITE" id="PS50199">
    <property type="entry name" value="ZF_RANBP2_2"/>
    <property type="match status" value="1"/>
</dbReference>
<dbReference type="PROSITE" id="PS01358">
    <property type="entry name" value="ZF_RANBP2_1"/>
    <property type="match status" value="1"/>
</dbReference>
<feature type="transmembrane region" description="Helical" evidence="4">
    <location>
        <begin position="79"/>
        <end position="99"/>
    </location>
</feature>
<evidence type="ECO:0000259" key="5">
    <source>
        <dbReference type="PROSITE" id="PS50199"/>
    </source>
</evidence>
<accession>A4CFN2</accession>
<dbReference type="AlphaFoldDB" id="A4CFN2"/>
<keyword evidence="3" id="KW-0862">Zinc</keyword>
<dbReference type="STRING" id="87626.PTD2_04711"/>
<evidence type="ECO:0000256" key="2">
    <source>
        <dbReference type="ARBA" id="ARBA00022771"/>
    </source>
</evidence>
<dbReference type="OrthoDB" id="6402523at2"/>
<dbReference type="Proteomes" id="UP000006201">
    <property type="component" value="Unassembled WGS sequence"/>
</dbReference>
<sequence>MKGYRWTCNACSVGNASNETHCSKCGCSATAGTEDIEKHKNPGGFKKRKTIEEYKKQLLPLLFSPFFLVIYMHNGKFEIALLLFVAVAFIITKNLKLLLYISTDKKAKTMLLTFSCTLLLFILTRIYLIPDNSSSVGWGVLFYFIFTFGFMYYFTKGKRFNKLLEQYYKKS</sequence>
<reference evidence="6 7" key="1">
    <citation type="submission" date="2006-02" db="EMBL/GenBank/DDBJ databases">
        <authorList>
            <person name="Moran M.A."/>
            <person name="Kjelleberg S."/>
            <person name="Egan S."/>
            <person name="Saunders N."/>
            <person name="Thomas T."/>
            <person name="Ferriera S."/>
            <person name="Johnson J."/>
            <person name="Kravitz S."/>
            <person name="Halpern A."/>
            <person name="Remington K."/>
            <person name="Beeson K."/>
            <person name="Tran B."/>
            <person name="Rogers Y.-H."/>
            <person name="Friedman R."/>
            <person name="Venter J.C."/>
        </authorList>
    </citation>
    <scope>NUCLEOTIDE SEQUENCE [LARGE SCALE GENOMIC DNA]</scope>
    <source>
        <strain evidence="6 7">D2</strain>
    </source>
</reference>
<dbReference type="HOGENOM" id="CLU_1561590_0_0_6"/>